<feature type="transmembrane region" description="Helical" evidence="2">
    <location>
        <begin position="210"/>
        <end position="227"/>
    </location>
</feature>
<feature type="compositionally biased region" description="Pro residues" evidence="1">
    <location>
        <begin position="1"/>
        <end position="16"/>
    </location>
</feature>
<feature type="transmembrane region" description="Helical" evidence="2">
    <location>
        <begin position="178"/>
        <end position="198"/>
    </location>
</feature>
<feature type="transmembrane region" description="Helical" evidence="2">
    <location>
        <begin position="137"/>
        <end position="158"/>
    </location>
</feature>
<feature type="domain" description="CAAX prenyl protease 2/Lysostaphin resistance protein A-like" evidence="3">
    <location>
        <begin position="178"/>
        <end position="269"/>
    </location>
</feature>
<keyword evidence="2" id="KW-0472">Membrane</keyword>
<sequence length="280" mass="29455">MKPDPAPLAIDPPPPSAEAAAARETGSRPSPGEILRTLLWLSIQAVACLAVAGLAAVVLVRVGADLYEGLDPFVASARRPFPGSTRLAARGLSVDVLRQVLLAGIVVGLAVWRVGGGWRSALALDRMRPNGMRPARLLAILLVWPVLHILWVSGTAAISGANLPPGGTRLSPALTPSLVALWLLTVVVLTPAAEELLMRGALFAQALRRLGGPGAVLVTAAIFAGVHAVSFNLTQPLSLVPLALALGWLRWRTGRLWPCICLHGWSNLVSIAYLLWPLGT</sequence>
<evidence type="ECO:0000313" key="4">
    <source>
        <dbReference type="EMBL" id="GJE06990.1"/>
    </source>
</evidence>
<evidence type="ECO:0000256" key="1">
    <source>
        <dbReference type="SAM" id="MobiDB-lite"/>
    </source>
</evidence>
<dbReference type="PANTHER" id="PTHR36435:SF1">
    <property type="entry name" value="CAAX AMINO TERMINAL PROTEASE FAMILY PROTEIN"/>
    <property type="match status" value="1"/>
</dbReference>
<comment type="caution">
    <text evidence="4">The sequence shown here is derived from an EMBL/GenBank/DDBJ whole genome shotgun (WGS) entry which is preliminary data.</text>
</comment>
<keyword evidence="2" id="KW-0812">Transmembrane</keyword>
<feature type="transmembrane region" description="Helical" evidence="2">
    <location>
        <begin position="256"/>
        <end position="276"/>
    </location>
</feature>
<accession>A0ABQ4SUV4</accession>
<gene>
    <name evidence="4" type="ORF">AOPFMNJM_2314</name>
</gene>
<feature type="transmembrane region" description="Helical" evidence="2">
    <location>
        <begin position="96"/>
        <end position="116"/>
    </location>
</feature>
<evidence type="ECO:0000313" key="5">
    <source>
        <dbReference type="Proteomes" id="UP001055102"/>
    </source>
</evidence>
<dbReference type="Proteomes" id="UP001055102">
    <property type="component" value="Unassembled WGS sequence"/>
</dbReference>
<reference evidence="4" key="1">
    <citation type="journal article" date="2021" name="Front. Microbiol.">
        <title>Comprehensive Comparative Genomics and Phenotyping of Methylobacterium Species.</title>
        <authorList>
            <person name="Alessa O."/>
            <person name="Ogura Y."/>
            <person name="Fujitani Y."/>
            <person name="Takami H."/>
            <person name="Hayashi T."/>
            <person name="Sahin N."/>
            <person name="Tani A."/>
        </authorList>
    </citation>
    <scope>NUCLEOTIDE SEQUENCE</scope>
    <source>
        <strain evidence="4">LMG 23639</strain>
    </source>
</reference>
<feature type="transmembrane region" description="Helical" evidence="2">
    <location>
        <begin position="233"/>
        <end position="249"/>
    </location>
</feature>
<dbReference type="RefSeq" id="WP_238275907.1">
    <property type="nucleotide sequence ID" value="NZ_BPQR01000038.1"/>
</dbReference>
<dbReference type="EMBL" id="BPQR01000038">
    <property type="protein sequence ID" value="GJE06990.1"/>
    <property type="molecule type" value="Genomic_DNA"/>
</dbReference>
<keyword evidence="2" id="KW-1133">Transmembrane helix</keyword>
<proteinExistence type="predicted"/>
<protein>
    <recommendedName>
        <fullName evidence="3">CAAX prenyl protease 2/Lysostaphin resistance protein A-like domain-containing protein</fullName>
    </recommendedName>
</protein>
<evidence type="ECO:0000256" key="2">
    <source>
        <dbReference type="SAM" id="Phobius"/>
    </source>
</evidence>
<evidence type="ECO:0000259" key="3">
    <source>
        <dbReference type="Pfam" id="PF02517"/>
    </source>
</evidence>
<dbReference type="PANTHER" id="PTHR36435">
    <property type="entry name" value="SLR1288 PROTEIN"/>
    <property type="match status" value="1"/>
</dbReference>
<dbReference type="InterPro" id="IPR052710">
    <property type="entry name" value="CAAX_protease"/>
</dbReference>
<keyword evidence="5" id="KW-1185">Reference proteome</keyword>
<reference evidence="4" key="2">
    <citation type="submission" date="2021-08" db="EMBL/GenBank/DDBJ databases">
        <authorList>
            <person name="Tani A."/>
            <person name="Ola A."/>
            <person name="Ogura Y."/>
            <person name="Katsura K."/>
            <person name="Hayashi T."/>
        </authorList>
    </citation>
    <scope>NUCLEOTIDE SEQUENCE</scope>
    <source>
        <strain evidence="4">LMG 23639</strain>
    </source>
</reference>
<feature type="region of interest" description="Disordered" evidence="1">
    <location>
        <begin position="1"/>
        <end position="30"/>
    </location>
</feature>
<name>A0ABQ4SUV4_9HYPH</name>
<organism evidence="4 5">
    <name type="scientific">Methylobacterium jeotgali</name>
    <dbReference type="NCBI Taxonomy" id="381630"/>
    <lineage>
        <taxon>Bacteria</taxon>
        <taxon>Pseudomonadati</taxon>
        <taxon>Pseudomonadota</taxon>
        <taxon>Alphaproteobacteria</taxon>
        <taxon>Hyphomicrobiales</taxon>
        <taxon>Methylobacteriaceae</taxon>
        <taxon>Methylobacterium</taxon>
    </lineage>
</organism>
<dbReference type="Pfam" id="PF02517">
    <property type="entry name" value="Rce1-like"/>
    <property type="match status" value="1"/>
</dbReference>
<feature type="transmembrane region" description="Helical" evidence="2">
    <location>
        <begin position="38"/>
        <end position="60"/>
    </location>
</feature>
<dbReference type="InterPro" id="IPR003675">
    <property type="entry name" value="Rce1/LyrA-like_dom"/>
</dbReference>